<feature type="signal peptide" evidence="1">
    <location>
        <begin position="1"/>
        <end position="19"/>
    </location>
</feature>
<evidence type="ECO:0000313" key="2">
    <source>
        <dbReference type="EMBL" id="KAA6414922.1"/>
    </source>
</evidence>
<accession>A0A5M8Q0Q5</accession>
<dbReference type="Proteomes" id="UP000324767">
    <property type="component" value="Unassembled WGS sequence"/>
</dbReference>
<name>A0A5M8Q0Q5_9LECA</name>
<organism evidence="2 3">
    <name type="scientific">Lasallia pustulata</name>
    <dbReference type="NCBI Taxonomy" id="136370"/>
    <lineage>
        <taxon>Eukaryota</taxon>
        <taxon>Fungi</taxon>
        <taxon>Dikarya</taxon>
        <taxon>Ascomycota</taxon>
        <taxon>Pezizomycotina</taxon>
        <taxon>Lecanoromycetes</taxon>
        <taxon>OSLEUM clade</taxon>
        <taxon>Umbilicariomycetidae</taxon>
        <taxon>Umbilicariales</taxon>
        <taxon>Umbilicariaceae</taxon>
        <taxon>Lasallia</taxon>
    </lineage>
</organism>
<dbReference type="AlphaFoldDB" id="A0A5M8Q0Q5"/>
<evidence type="ECO:0000313" key="3">
    <source>
        <dbReference type="Proteomes" id="UP000324767"/>
    </source>
</evidence>
<evidence type="ECO:0000256" key="1">
    <source>
        <dbReference type="SAM" id="SignalP"/>
    </source>
</evidence>
<comment type="caution">
    <text evidence="2">The sequence shown here is derived from an EMBL/GenBank/DDBJ whole genome shotgun (WGS) entry which is preliminary data.</text>
</comment>
<keyword evidence="1" id="KW-0732">Signal</keyword>
<gene>
    <name evidence="2" type="ORF">FRX48_01672</name>
</gene>
<feature type="chain" id="PRO_5024281375" evidence="1">
    <location>
        <begin position="20"/>
        <end position="101"/>
    </location>
</feature>
<proteinExistence type="predicted"/>
<protein>
    <submittedName>
        <fullName evidence="2">Uncharacterized protein</fullName>
    </submittedName>
</protein>
<sequence>MYILRHTLPLLLLITLTPAYPPRYARRRRQFARPWLELPGSDSGIAGQPSQAGTGAFEAALVATDAGAKHGGTVEMVVKTVVETVIVAAAISSEEGGSGDG</sequence>
<dbReference type="EMBL" id="VXIT01000002">
    <property type="protein sequence ID" value="KAA6414922.1"/>
    <property type="molecule type" value="Genomic_DNA"/>
</dbReference>
<reference evidence="2 3" key="1">
    <citation type="submission" date="2019-09" db="EMBL/GenBank/DDBJ databases">
        <title>The hologenome of the rock-dwelling lichen Lasallia pustulata.</title>
        <authorList>
            <person name="Greshake Tzovaras B."/>
            <person name="Segers F."/>
            <person name="Bicker A."/>
            <person name="Dal Grande F."/>
            <person name="Otte J."/>
            <person name="Hankeln T."/>
            <person name="Schmitt I."/>
            <person name="Ebersberger I."/>
        </authorList>
    </citation>
    <scope>NUCLEOTIDE SEQUENCE [LARGE SCALE GENOMIC DNA]</scope>
    <source>
        <strain evidence="2">A1-1</strain>
    </source>
</reference>